<dbReference type="AlphaFoldDB" id="F8NZR5"/>
<proteinExistence type="predicted"/>
<dbReference type="EMBL" id="GL945435">
    <property type="protein sequence ID" value="EGO24036.1"/>
    <property type="molecule type" value="Genomic_DNA"/>
</dbReference>
<dbReference type="HOGENOM" id="CLU_2361036_0_0_1"/>
<dbReference type="KEGG" id="sla:SERLADRAFT_470681"/>
<protein>
    <submittedName>
        <fullName evidence="1">Uncharacterized protein</fullName>
    </submittedName>
</protein>
<reference evidence="1" key="1">
    <citation type="submission" date="2011-04" db="EMBL/GenBank/DDBJ databases">
        <title>Evolution of plant cell wall degrading machinery underlies the functional diversity of forest fungi.</title>
        <authorList>
            <consortium name="US DOE Joint Genome Institute (JGI-PGF)"/>
            <person name="Eastwood D.C."/>
            <person name="Floudas D."/>
            <person name="Binder M."/>
            <person name="Majcherczyk A."/>
            <person name="Schneider P."/>
            <person name="Aerts A."/>
            <person name="Asiegbu F.O."/>
            <person name="Baker S.E."/>
            <person name="Barry K."/>
            <person name="Bendiksby M."/>
            <person name="Blumentritt M."/>
            <person name="Coutinho P.M."/>
            <person name="Cullen D."/>
            <person name="Cullen D."/>
            <person name="Gathman A."/>
            <person name="Goodell B."/>
            <person name="Henrissat B."/>
            <person name="Ihrmark K."/>
            <person name="Kauserud H."/>
            <person name="Kohler A."/>
            <person name="LaButti K."/>
            <person name="Lapidus A."/>
            <person name="Lavin J.L."/>
            <person name="Lee Y.-H."/>
            <person name="Lindquist E."/>
            <person name="Lilly W."/>
            <person name="Lucas S."/>
            <person name="Morin E."/>
            <person name="Murat C."/>
            <person name="Oguiza J.A."/>
            <person name="Park J."/>
            <person name="Pisabarro A.G."/>
            <person name="Riley R."/>
            <person name="Rosling A."/>
            <person name="Salamov A."/>
            <person name="Schmidt O."/>
            <person name="Schmutz J."/>
            <person name="Skrede I."/>
            <person name="Stenlid J."/>
            <person name="Wiebenga A."/>
            <person name="Xie X."/>
            <person name="Kues U."/>
            <person name="Hibbett D.S."/>
            <person name="Hoffmeister D."/>
            <person name="Hogberg N."/>
            <person name="Martin F."/>
            <person name="Grigoriev I.V."/>
            <person name="Watkinson S.C."/>
        </authorList>
    </citation>
    <scope>NUCLEOTIDE SEQUENCE</scope>
    <source>
        <strain evidence="1">S7.9</strain>
    </source>
</reference>
<dbReference type="RefSeq" id="XP_007319798.1">
    <property type="nucleotide sequence ID" value="XM_007319736.1"/>
</dbReference>
<sequence length="96" mass="10810">MTLLNSQLSDNDLCKTRPSALTWLLKAIYTAVIKNLKALRLYTTIHQDVSQIGLPGLRGKTDPVNKIMVCFRPSAWGRLKSEEVHSKEQNRLCLSA</sequence>
<dbReference type="GeneID" id="18819800"/>
<accession>F8NZR5</accession>
<name>F8NZR5_SERL9</name>
<gene>
    <name evidence="1" type="ORF">SERLADRAFT_470681</name>
</gene>
<evidence type="ECO:0000313" key="1">
    <source>
        <dbReference type="EMBL" id="EGO24036.1"/>
    </source>
</evidence>
<organism>
    <name type="scientific">Serpula lacrymans var. lacrymans (strain S7.9)</name>
    <name type="common">Dry rot fungus</name>
    <dbReference type="NCBI Taxonomy" id="578457"/>
    <lineage>
        <taxon>Eukaryota</taxon>
        <taxon>Fungi</taxon>
        <taxon>Dikarya</taxon>
        <taxon>Basidiomycota</taxon>
        <taxon>Agaricomycotina</taxon>
        <taxon>Agaricomycetes</taxon>
        <taxon>Agaricomycetidae</taxon>
        <taxon>Boletales</taxon>
        <taxon>Coniophorineae</taxon>
        <taxon>Serpulaceae</taxon>
        <taxon>Serpula</taxon>
    </lineage>
</organism>
<dbReference type="Proteomes" id="UP000008064">
    <property type="component" value="Unassembled WGS sequence"/>
</dbReference>